<sequence length="101" mass="11836">MQLLFIHFFSVLHIYIYIYIYSVCVCMGYVLLNRILLFFVLKGGSGIRIMRWRVRVDGCKWCLEGEEKNSVSIICLYYLYLLSFLLRLVGCVGSRLLPTIP</sequence>
<proteinExistence type="predicted"/>
<feature type="transmembrane region" description="Helical" evidence="1">
    <location>
        <begin position="77"/>
        <end position="97"/>
    </location>
</feature>
<reference evidence="3" key="1">
    <citation type="journal article" date="2010" name="PLoS Negl. Trop. Dis.">
        <title>The genome sequence of Trypanosoma brucei gambiense, causative agent of chronic human african trypanosomiasis.</title>
        <authorList>
            <person name="Jackson A.P."/>
            <person name="Sanders M."/>
            <person name="Berry A."/>
            <person name="McQuillan J."/>
            <person name="Aslett M.A."/>
            <person name="Quail M.A."/>
            <person name="Chukualim B."/>
            <person name="Capewell P."/>
            <person name="MacLeod A."/>
            <person name="Melville S.E."/>
            <person name="Gibson W."/>
            <person name="Barry J.D."/>
            <person name="Berriman M."/>
            <person name="Hertz-Fowler C."/>
        </authorList>
    </citation>
    <scope>NUCLEOTIDE SEQUENCE [LARGE SCALE GENOMIC DNA]</scope>
    <source>
        <strain evidence="3">MHOM/CI/86/DAL972</strain>
    </source>
</reference>
<protein>
    <submittedName>
        <fullName evidence="2">Uncharacterized protein</fullName>
    </submittedName>
</protein>
<keyword evidence="1" id="KW-1133">Transmembrane helix</keyword>
<dbReference type="RefSeq" id="XP_011773373.1">
    <property type="nucleotide sequence ID" value="XM_011775071.1"/>
</dbReference>
<dbReference type="KEGG" id="tbg:TbgDal_V2240"/>
<accession>C9ZNV8</accession>
<keyword evidence="1" id="KW-0812">Transmembrane</keyword>
<evidence type="ECO:0000313" key="3">
    <source>
        <dbReference type="Proteomes" id="UP000002316"/>
    </source>
</evidence>
<gene>
    <name evidence="2" type="ORF">TbgDal_V2240</name>
</gene>
<dbReference type="EMBL" id="FN554968">
    <property type="protein sequence ID" value="CBH11086.1"/>
    <property type="molecule type" value="Genomic_DNA"/>
</dbReference>
<dbReference type="GeneID" id="23861209"/>
<dbReference type="AlphaFoldDB" id="C9ZNV8"/>
<organism evidence="2 3">
    <name type="scientific">Trypanosoma brucei gambiense (strain MHOM/CI/86/DAL972)</name>
    <dbReference type="NCBI Taxonomy" id="679716"/>
    <lineage>
        <taxon>Eukaryota</taxon>
        <taxon>Discoba</taxon>
        <taxon>Euglenozoa</taxon>
        <taxon>Kinetoplastea</taxon>
        <taxon>Metakinetoplastina</taxon>
        <taxon>Trypanosomatida</taxon>
        <taxon>Trypanosomatidae</taxon>
        <taxon>Trypanosoma</taxon>
    </lineage>
</organism>
<dbReference type="Proteomes" id="UP000002316">
    <property type="component" value="Chromosome 5"/>
</dbReference>
<evidence type="ECO:0000256" key="1">
    <source>
        <dbReference type="SAM" id="Phobius"/>
    </source>
</evidence>
<keyword evidence="1" id="KW-0472">Membrane</keyword>
<feature type="transmembrane region" description="Helical" evidence="1">
    <location>
        <begin position="14"/>
        <end position="41"/>
    </location>
</feature>
<name>C9ZNV8_TRYB9</name>
<evidence type="ECO:0000313" key="2">
    <source>
        <dbReference type="EMBL" id="CBH11086.1"/>
    </source>
</evidence>